<sequence>MVFFSVSLRHVAKHCQTQKIAARLLSSSSDIARLVEDHDILFLRPVEEAIQIVLSNYKSTAHILDIEPSERESLAVARNLDDRLRSFRRNNNCPRCWLQRAHCICFQCPPLTQETPLFHRIFLLMHHKEVCLTVDTAKLIFLAFPSTSRMVVAGIGPEYQTSMEEFLHATREDHCLVLFPDDDAKTYKSIVAEEPYSTDERRKSLIVIDGTWEQARKLYKRYIAPHEGPRPVQLTEEALQTLTTEEEGGRQLRRHPQLFREISTLAALRLFLRDVDPNHEACTKLTHYQKLADAAARKQLGEIRYRQC</sequence>
<dbReference type="GO" id="GO:0008033">
    <property type="term" value="P:tRNA processing"/>
    <property type="evidence" value="ECO:0007669"/>
    <property type="project" value="UniProtKB-KW"/>
</dbReference>
<evidence type="ECO:0000256" key="4">
    <source>
        <dbReference type="ARBA" id="ARBA00022694"/>
    </source>
</evidence>
<evidence type="ECO:0000256" key="1">
    <source>
        <dbReference type="ARBA" id="ARBA00012386"/>
    </source>
</evidence>
<feature type="domain" description="DTW" evidence="7">
    <location>
        <begin position="89"/>
        <end position="294"/>
    </location>
</feature>
<dbReference type="SMART" id="SM01144">
    <property type="entry name" value="DTW"/>
    <property type="match status" value="1"/>
</dbReference>
<dbReference type="Proteomes" id="UP000198406">
    <property type="component" value="Unassembled WGS sequence"/>
</dbReference>
<comment type="caution">
    <text evidence="8">The sequence shown here is derived from an EMBL/GenBank/DDBJ whole genome shotgun (WGS) entry which is preliminary data.</text>
</comment>
<dbReference type="AlphaFoldDB" id="A0A1Z5KIC2"/>
<evidence type="ECO:0000256" key="3">
    <source>
        <dbReference type="ARBA" id="ARBA00022691"/>
    </source>
</evidence>
<accession>A0A1Z5KIC2</accession>
<keyword evidence="3" id="KW-0949">S-adenosyl-L-methionine</keyword>
<dbReference type="PANTHER" id="PTHR21392">
    <property type="entry name" value="TRNA-URIDINE AMINOCARBOXYPROPYLTRANSFERASE 2"/>
    <property type="match status" value="1"/>
</dbReference>
<dbReference type="GO" id="GO:0016432">
    <property type="term" value="F:tRNA-uridine aminocarboxypropyltransferase activity"/>
    <property type="evidence" value="ECO:0007669"/>
    <property type="project" value="UniProtKB-EC"/>
</dbReference>
<comment type="similarity">
    <text evidence="5">Belongs to the TDD superfamily. DTWD2 family.</text>
</comment>
<evidence type="ECO:0000259" key="7">
    <source>
        <dbReference type="SMART" id="SM01144"/>
    </source>
</evidence>
<keyword evidence="4" id="KW-0819">tRNA processing</keyword>
<dbReference type="OrthoDB" id="408541at2759"/>
<organism evidence="8 9">
    <name type="scientific">Fistulifera solaris</name>
    <name type="common">Oleaginous diatom</name>
    <dbReference type="NCBI Taxonomy" id="1519565"/>
    <lineage>
        <taxon>Eukaryota</taxon>
        <taxon>Sar</taxon>
        <taxon>Stramenopiles</taxon>
        <taxon>Ochrophyta</taxon>
        <taxon>Bacillariophyta</taxon>
        <taxon>Bacillariophyceae</taxon>
        <taxon>Bacillariophycidae</taxon>
        <taxon>Naviculales</taxon>
        <taxon>Naviculaceae</taxon>
        <taxon>Fistulifera</taxon>
    </lineage>
</organism>
<dbReference type="InterPro" id="IPR005636">
    <property type="entry name" value="DTW"/>
</dbReference>
<gene>
    <name evidence="8" type="ORF">FisN_4Hh437</name>
</gene>
<evidence type="ECO:0000313" key="8">
    <source>
        <dbReference type="EMBL" id="GAX26060.1"/>
    </source>
</evidence>
<protein>
    <recommendedName>
        <fullName evidence="1">tRNA-uridine aminocarboxypropyltransferase</fullName>
        <ecNumber evidence="1">2.5.1.25</ecNumber>
    </recommendedName>
</protein>
<dbReference type="InParanoid" id="A0A1Z5KIC2"/>
<evidence type="ECO:0000313" key="9">
    <source>
        <dbReference type="Proteomes" id="UP000198406"/>
    </source>
</evidence>
<proteinExistence type="inferred from homology"/>
<evidence type="ECO:0000256" key="2">
    <source>
        <dbReference type="ARBA" id="ARBA00022679"/>
    </source>
</evidence>
<dbReference type="PANTHER" id="PTHR21392:SF0">
    <property type="entry name" value="TRNA-URIDINE AMINOCARBOXYPROPYLTRANSFERASE 2"/>
    <property type="match status" value="1"/>
</dbReference>
<keyword evidence="2" id="KW-0808">Transferase</keyword>
<dbReference type="InterPro" id="IPR039262">
    <property type="entry name" value="DTWD2/TAPT"/>
</dbReference>
<evidence type="ECO:0000256" key="5">
    <source>
        <dbReference type="ARBA" id="ARBA00034489"/>
    </source>
</evidence>
<reference evidence="8 9" key="1">
    <citation type="journal article" date="2015" name="Plant Cell">
        <title>Oil accumulation by the oleaginous diatom Fistulifera solaris as revealed by the genome and transcriptome.</title>
        <authorList>
            <person name="Tanaka T."/>
            <person name="Maeda Y."/>
            <person name="Veluchamy A."/>
            <person name="Tanaka M."/>
            <person name="Abida H."/>
            <person name="Marechal E."/>
            <person name="Bowler C."/>
            <person name="Muto M."/>
            <person name="Sunaga Y."/>
            <person name="Tanaka M."/>
            <person name="Yoshino T."/>
            <person name="Taniguchi T."/>
            <person name="Fukuda Y."/>
            <person name="Nemoto M."/>
            <person name="Matsumoto M."/>
            <person name="Wong P.S."/>
            <person name="Aburatani S."/>
            <person name="Fujibuchi W."/>
        </authorList>
    </citation>
    <scope>NUCLEOTIDE SEQUENCE [LARGE SCALE GENOMIC DNA]</scope>
    <source>
        <strain evidence="8 9">JPCC DA0580</strain>
    </source>
</reference>
<evidence type="ECO:0000256" key="6">
    <source>
        <dbReference type="ARBA" id="ARBA00048718"/>
    </source>
</evidence>
<name>A0A1Z5KIC2_FISSO</name>
<comment type="catalytic activity">
    <reaction evidence="6">
        <text>a uridine in tRNA + S-adenosyl-L-methionine = a 3-[(3S)-3-amino-3-carboxypropyl]uridine in tRNA + S-methyl-5'-thioadenosine + H(+)</text>
        <dbReference type="Rhea" id="RHEA:62432"/>
        <dbReference type="Rhea" id="RHEA-COMP:13339"/>
        <dbReference type="Rhea" id="RHEA-COMP:16092"/>
        <dbReference type="ChEBI" id="CHEBI:15378"/>
        <dbReference type="ChEBI" id="CHEBI:17509"/>
        <dbReference type="ChEBI" id="CHEBI:59789"/>
        <dbReference type="ChEBI" id="CHEBI:65315"/>
        <dbReference type="ChEBI" id="CHEBI:82930"/>
        <dbReference type="EC" id="2.5.1.25"/>
    </reaction>
</comment>
<dbReference type="EC" id="2.5.1.25" evidence="1"/>
<keyword evidence="9" id="KW-1185">Reference proteome</keyword>
<dbReference type="Pfam" id="PF03942">
    <property type="entry name" value="DTW"/>
    <property type="match status" value="1"/>
</dbReference>
<dbReference type="EMBL" id="BDSP01000235">
    <property type="protein sequence ID" value="GAX26060.1"/>
    <property type="molecule type" value="Genomic_DNA"/>
</dbReference>